<dbReference type="AlphaFoldDB" id="A0A8X6QXI9"/>
<reference evidence="1" key="1">
    <citation type="submission" date="2020-08" db="EMBL/GenBank/DDBJ databases">
        <title>Multicomponent nature underlies the extraordinary mechanical properties of spider dragline silk.</title>
        <authorList>
            <person name="Kono N."/>
            <person name="Nakamura H."/>
            <person name="Mori M."/>
            <person name="Yoshida Y."/>
            <person name="Ohtoshi R."/>
            <person name="Malay A.D."/>
            <person name="Moran D.A.P."/>
            <person name="Tomita M."/>
            <person name="Numata K."/>
            <person name="Arakawa K."/>
        </authorList>
    </citation>
    <scope>NUCLEOTIDE SEQUENCE</scope>
</reference>
<name>A0A8X6QXI9_NEPPI</name>
<protein>
    <submittedName>
        <fullName evidence="1">Uncharacterized protein</fullName>
    </submittedName>
</protein>
<proteinExistence type="predicted"/>
<evidence type="ECO:0000313" key="2">
    <source>
        <dbReference type="Proteomes" id="UP000887013"/>
    </source>
</evidence>
<comment type="caution">
    <text evidence="1">The sequence shown here is derived from an EMBL/GenBank/DDBJ whole genome shotgun (WGS) entry which is preliminary data.</text>
</comment>
<keyword evidence="2" id="KW-1185">Reference proteome</keyword>
<evidence type="ECO:0000313" key="1">
    <source>
        <dbReference type="EMBL" id="GFU41823.1"/>
    </source>
</evidence>
<organism evidence="1 2">
    <name type="scientific">Nephila pilipes</name>
    <name type="common">Giant wood spider</name>
    <name type="synonym">Nephila maculata</name>
    <dbReference type="NCBI Taxonomy" id="299642"/>
    <lineage>
        <taxon>Eukaryota</taxon>
        <taxon>Metazoa</taxon>
        <taxon>Ecdysozoa</taxon>
        <taxon>Arthropoda</taxon>
        <taxon>Chelicerata</taxon>
        <taxon>Arachnida</taxon>
        <taxon>Araneae</taxon>
        <taxon>Araneomorphae</taxon>
        <taxon>Entelegynae</taxon>
        <taxon>Araneoidea</taxon>
        <taxon>Nephilidae</taxon>
        <taxon>Nephila</taxon>
    </lineage>
</organism>
<gene>
    <name evidence="1" type="ORF">NPIL_500021</name>
</gene>
<accession>A0A8X6QXI9</accession>
<dbReference type="EMBL" id="BMAW01132049">
    <property type="protein sequence ID" value="GFU41823.1"/>
    <property type="molecule type" value="Genomic_DNA"/>
</dbReference>
<sequence>MLCPRVNKKRRKAIFHLSFRQYLSPFLDSNHSRVFYTFGVDFGKRTLISSSLVFAQLSLMFAAAERSKRGAALCQFRGEIFSSGTLCQPSRRVRNGYEKRSSADILLWFSFRVRYIQTEVGFFGE</sequence>
<dbReference type="Proteomes" id="UP000887013">
    <property type="component" value="Unassembled WGS sequence"/>
</dbReference>